<reference evidence="2 3" key="1">
    <citation type="submission" date="2022-03" db="EMBL/GenBank/DDBJ databases">
        <authorList>
            <person name="Nunn A."/>
            <person name="Chopra R."/>
            <person name="Nunn A."/>
            <person name="Contreras Garrido A."/>
        </authorList>
    </citation>
    <scope>NUCLEOTIDE SEQUENCE [LARGE SCALE GENOMIC DNA]</scope>
</reference>
<keyword evidence="1" id="KW-0732">Signal</keyword>
<protein>
    <submittedName>
        <fullName evidence="2">Uncharacterized protein</fullName>
    </submittedName>
</protein>
<name>A0AAU9RVW7_THLAR</name>
<accession>A0AAU9RVW7</accession>
<feature type="chain" id="PRO_5043762392" evidence="1">
    <location>
        <begin position="27"/>
        <end position="79"/>
    </location>
</feature>
<proteinExistence type="predicted"/>
<dbReference type="AlphaFoldDB" id="A0AAU9RVW7"/>
<keyword evidence="3" id="KW-1185">Reference proteome</keyword>
<dbReference type="Proteomes" id="UP000836841">
    <property type="component" value="Chromosome 3"/>
</dbReference>
<dbReference type="EMBL" id="OU466859">
    <property type="protein sequence ID" value="CAH2052562.1"/>
    <property type="molecule type" value="Genomic_DNA"/>
</dbReference>
<evidence type="ECO:0000313" key="2">
    <source>
        <dbReference type="EMBL" id="CAH2052562.1"/>
    </source>
</evidence>
<sequence length="79" mass="8883">MAIKNNSSLLLPLLMVFALIFMPVISVTKHKIKNYEKSSKYVHSIVIAQWNAVIHAYVRGTSKGYVYKMLMVLVLSVAA</sequence>
<gene>
    <name evidence="2" type="ORF">TAV2_LOCUS9341</name>
</gene>
<evidence type="ECO:0000313" key="3">
    <source>
        <dbReference type="Proteomes" id="UP000836841"/>
    </source>
</evidence>
<organism evidence="2 3">
    <name type="scientific">Thlaspi arvense</name>
    <name type="common">Field penny-cress</name>
    <dbReference type="NCBI Taxonomy" id="13288"/>
    <lineage>
        <taxon>Eukaryota</taxon>
        <taxon>Viridiplantae</taxon>
        <taxon>Streptophyta</taxon>
        <taxon>Embryophyta</taxon>
        <taxon>Tracheophyta</taxon>
        <taxon>Spermatophyta</taxon>
        <taxon>Magnoliopsida</taxon>
        <taxon>eudicotyledons</taxon>
        <taxon>Gunneridae</taxon>
        <taxon>Pentapetalae</taxon>
        <taxon>rosids</taxon>
        <taxon>malvids</taxon>
        <taxon>Brassicales</taxon>
        <taxon>Brassicaceae</taxon>
        <taxon>Thlaspideae</taxon>
        <taxon>Thlaspi</taxon>
    </lineage>
</organism>
<feature type="signal peptide" evidence="1">
    <location>
        <begin position="1"/>
        <end position="26"/>
    </location>
</feature>
<evidence type="ECO:0000256" key="1">
    <source>
        <dbReference type="SAM" id="SignalP"/>
    </source>
</evidence>